<dbReference type="Pfam" id="PF02518">
    <property type="entry name" value="HATPase_c"/>
    <property type="match status" value="1"/>
</dbReference>
<comment type="catalytic activity">
    <reaction evidence="1">
        <text>ATP + protein L-histidine = ADP + protein N-phospho-L-histidine.</text>
        <dbReference type="EC" id="2.7.13.3"/>
    </reaction>
</comment>
<dbReference type="SUPFAM" id="SSF52540">
    <property type="entry name" value="P-loop containing nucleoside triphosphate hydrolases"/>
    <property type="match status" value="1"/>
</dbReference>
<dbReference type="PRINTS" id="PR00344">
    <property type="entry name" value="BCTRLSENSOR"/>
</dbReference>
<keyword evidence="7 24" id="KW-0808">Transferase</keyword>
<dbReference type="SMART" id="SM00028">
    <property type="entry name" value="TPR"/>
    <property type="match status" value="4"/>
</dbReference>
<dbReference type="SMART" id="SM00388">
    <property type="entry name" value="HisKA"/>
    <property type="match status" value="1"/>
</dbReference>
<dbReference type="SMART" id="SM00387">
    <property type="entry name" value="HATPase_c"/>
    <property type="match status" value="1"/>
</dbReference>
<evidence type="ECO:0000259" key="21">
    <source>
        <dbReference type="PROSITE" id="PS50109"/>
    </source>
</evidence>
<evidence type="ECO:0000256" key="6">
    <source>
        <dbReference type="ARBA" id="ARBA00022553"/>
    </source>
</evidence>
<evidence type="ECO:0000256" key="17">
    <source>
        <dbReference type="PROSITE-ProRule" id="PRU00169"/>
    </source>
</evidence>
<feature type="domain" description="Response regulatory" evidence="22">
    <location>
        <begin position="1695"/>
        <end position="1811"/>
    </location>
</feature>
<feature type="compositionally biased region" description="Basic and acidic residues" evidence="19">
    <location>
        <begin position="1979"/>
        <end position="1988"/>
    </location>
</feature>
<dbReference type="Pfam" id="PF00069">
    <property type="entry name" value="Pkinase"/>
    <property type="match status" value="1"/>
</dbReference>
<dbReference type="PANTHER" id="PTHR43047:SF72">
    <property type="entry name" value="OSMOSENSING HISTIDINE PROTEIN KINASE SLN1"/>
    <property type="match status" value="1"/>
</dbReference>
<gene>
    <name evidence="24" type="ORF">FHS27_003972</name>
</gene>
<keyword evidence="25" id="KW-1185">Reference proteome</keyword>
<feature type="modified residue" description="4-aspartylphosphate" evidence="17">
    <location>
        <position position="1746"/>
    </location>
</feature>
<evidence type="ECO:0000256" key="18">
    <source>
        <dbReference type="SAM" id="Coils"/>
    </source>
</evidence>
<dbReference type="Gene3D" id="1.10.287.130">
    <property type="match status" value="1"/>
</dbReference>
<dbReference type="SUPFAM" id="SSF56112">
    <property type="entry name" value="Protein kinase-like (PK-like)"/>
    <property type="match status" value="1"/>
</dbReference>
<evidence type="ECO:0000256" key="4">
    <source>
        <dbReference type="ARBA" id="ARBA00022475"/>
    </source>
</evidence>
<dbReference type="EMBL" id="JACHXU010000014">
    <property type="protein sequence ID" value="MBB3208145.1"/>
    <property type="molecule type" value="Genomic_DNA"/>
</dbReference>
<keyword evidence="8" id="KW-0812">Transmembrane</keyword>
<evidence type="ECO:0000256" key="8">
    <source>
        <dbReference type="ARBA" id="ARBA00022692"/>
    </source>
</evidence>
<dbReference type="EC" id="2.7.13.3" evidence="3"/>
<dbReference type="Gene3D" id="1.25.40.10">
    <property type="entry name" value="Tetratricopeptide repeat domain"/>
    <property type="match status" value="3"/>
</dbReference>
<dbReference type="PANTHER" id="PTHR43047">
    <property type="entry name" value="TWO-COMPONENT HISTIDINE PROTEIN KINASE"/>
    <property type="match status" value="1"/>
</dbReference>
<evidence type="ECO:0000313" key="25">
    <source>
        <dbReference type="Proteomes" id="UP000536179"/>
    </source>
</evidence>
<dbReference type="Gene3D" id="1.20.120.160">
    <property type="entry name" value="HPT domain"/>
    <property type="match status" value="1"/>
</dbReference>
<dbReference type="InterPro" id="IPR003594">
    <property type="entry name" value="HATPase_dom"/>
</dbReference>
<dbReference type="Gene3D" id="3.40.50.2300">
    <property type="match status" value="1"/>
</dbReference>
<keyword evidence="12" id="KW-1133">Transmembrane helix</keyword>
<dbReference type="InterPro" id="IPR036641">
    <property type="entry name" value="HPT_dom_sf"/>
</dbReference>
<name>A0A7W5E0Y9_9BACT</name>
<dbReference type="GO" id="GO:0005886">
    <property type="term" value="C:plasma membrane"/>
    <property type="evidence" value="ECO:0007669"/>
    <property type="project" value="UniProtKB-SubCell"/>
</dbReference>
<keyword evidence="13" id="KW-0902">Two-component regulatory system</keyword>
<dbReference type="InterPro" id="IPR036890">
    <property type="entry name" value="HATPase_C_sf"/>
</dbReference>
<organism evidence="24 25">
    <name type="scientific">Aporhodopirellula rubra</name>
    <dbReference type="NCBI Taxonomy" id="980271"/>
    <lineage>
        <taxon>Bacteria</taxon>
        <taxon>Pseudomonadati</taxon>
        <taxon>Planctomycetota</taxon>
        <taxon>Planctomycetia</taxon>
        <taxon>Pirellulales</taxon>
        <taxon>Pirellulaceae</taxon>
        <taxon>Aporhodopirellula</taxon>
    </lineage>
</organism>
<evidence type="ECO:0000256" key="10">
    <source>
        <dbReference type="ARBA" id="ARBA00022777"/>
    </source>
</evidence>
<dbReference type="CDD" id="cd17546">
    <property type="entry name" value="REC_hyHK_CKI1_RcsC-like"/>
    <property type="match status" value="1"/>
</dbReference>
<keyword evidence="4" id="KW-1003">Cell membrane</keyword>
<dbReference type="RefSeq" id="WP_184306388.1">
    <property type="nucleotide sequence ID" value="NZ_JACHXU010000014.1"/>
</dbReference>
<feature type="region of interest" description="Disordered" evidence="19">
    <location>
        <begin position="1826"/>
        <end position="1851"/>
    </location>
</feature>
<dbReference type="InterPro" id="IPR027417">
    <property type="entry name" value="P-loop_NTPase"/>
</dbReference>
<evidence type="ECO:0000256" key="11">
    <source>
        <dbReference type="ARBA" id="ARBA00022840"/>
    </source>
</evidence>
<dbReference type="Pfam" id="PF01627">
    <property type="entry name" value="Hpt"/>
    <property type="match status" value="1"/>
</dbReference>
<dbReference type="SUPFAM" id="SSF52172">
    <property type="entry name" value="CheY-like"/>
    <property type="match status" value="1"/>
</dbReference>
<evidence type="ECO:0000256" key="15">
    <source>
        <dbReference type="ARBA" id="ARBA00023306"/>
    </source>
</evidence>
<keyword evidence="11" id="KW-0067">ATP-binding</keyword>
<feature type="domain" description="Histidine kinase" evidence="21">
    <location>
        <begin position="1439"/>
        <end position="1662"/>
    </location>
</feature>
<evidence type="ECO:0000256" key="19">
    <source>
        <dbReference type="SAM" id="MobiDB-lite"/>
    </source>
</evidence>
<accession>A0A7W5E0Y9</accession>
<evidence type="ECO:0000256" key="3">
    <source>
        <dbReference type="ARBA" id="ARBA00012438"/>
    </source>
</evidence>
<dbReference type="InterPro" id="IPR005467">
    <property type="entry name" value="His_kinase_dom"/>
</dbReference>
<dbReference type="InterPro" id="IPR008207">
    <property type="entry name" value="Sig_transdc_His_kin_Hpt_dom"/>
</dbReference>
<dbReference type="SMART" id="SM00448">
    <property type="entry name" value="REC"/>
    <property type="match status" value="1"/>
</dbReference>
<dbReference type="InterPro" id="IPR029016">
    <property type="entry name" value="GAF-like_dom_sf"/>
</dbReference>
<keyword evidence="18" id="KW-0175">Coiled coil</keyword>
<evidence type="ECO:0000256" key="14">
    <source>
        <dbReference type="ARBA" id="ARBA00023136"/>
    </source>
</evidence>
<dbReference type="PROSITE" id="PS50109">
    <property type="entry name" value="HIS_KIN"/>
    <property type="match status" value="1"/>
</dbReference>
<evidence type="ECO:0000256" key="2">
    <source>
        <dbReference type="ARBA" id="ARBA00004429"/>
    </source>
</evidence>
<evidence type="ECO:0000313" key="24">
    <source>
        <dbReference type="EMBL" id="MBB3208145.1"/>
    </source>
</evidence>
<dbReference type="InterPro" id="IPR019734">
    <property type="entry name" value="TPR_rpt"/>
</dbReference>
<dbReference type="Gene3D" id="1.10.510.10">
    <property type="entry name" value="Transferase(Phosphotransferase) domain 1"/>
    <property type="match status" value="1"/>
</dbReference>
<comment type="caution">
    <text evidence="24">The sequence shown here is derived from an EMBL/GenBank/DDBJ whole genome shotgun (WGS) entry which is preliminary data.</text>
</comment>
<dbReference type="PROSITE" id="PS50110">
    <property type="entry name" value="RESPONSE_REGULATORY"/>
    <property type="match status" value="1"/>
</dbReference>
<keyword evidence="9" id="KW-0547">Nucleotide-binding</keyword>
<keyword evidence="15" id="KW-0131">Cell cycle</keyword>
<dbReference type="Pfam" id="PF13191">
    <property type="entry name" value="AAA_16"/>
    <property type="match status" value="1"/>
</dbReference>
<evidence type="ECO:0000256" key="12">
    <source>
        <dbReference type="ARBA" id="ARBA00022989"/>
    </source>
</evidence>
<dbReference type="SUPFAM" id="SSF47226">
    <property type="entry name" value="Histidine-containing phosphotransfer domain, HPT domain"/>
    <property type="match status" value="1"/>
</dbReference>
<dbReference type="SUPFAM" id="SSF48452">
    <property type="entry name" value="TPR-like"/>
    <property type="match status" value="3"/>
</dbReference>
<evidence type="ECO:0000256" key="13">
    <source>
        <dbReference type="ARBA" id="ARBA00023012"/>
    </source>
</evidence>
<evidence type="ECO:0000256" key="1">
    <source>
        <dbReference type="ARBA" id="ARBA00000085"/>
    </source>
</evidence>
<dbReference type="PROSITE" id="PS50894">
    <property type="entry name" value="HPT"/>
    <property type="match status" value="1"/>
</dbReference>
<dbReference type="GO" id="GO:0009927">
    <property type="term" value="F:histidine phosphotransfer kinase activity"/>
    <property type="evidence" value="ECO:0007669"/>
    <property type="project" value="TreeGrafter"/>
</dbReference>
<sequence length="1988" mass="220858">MKPPIPPVDEPSSDDRYRVLRELSDASIVSCYLAEDQLSRARVILREVPKSFFHHGGLARFENEARQTSSIRCESYSSPLEYEVRDETLRVVYAYIEGESLGQRFRTKPFEPQQVMLLAQDLLNAMGHVHELGCIQKDIRPSNIIMQPDGRAVLCGYVPLWCPDVFGSDTRLGRECASYTSPELSGIIDHDIGEASDIYSVGYVLHAAITGQPAFDGEISEILYQHMTADPDFSQYPQDMPEVVIRFIEKLIRKEPRERYQSVRAAQYDVQQILEFLSSGADSHGFVIGSADHRTELTDPAFVGRDDQLVVLENGLDNTLSGSSCKVLLRSESGMGKTRLLSEISRVAARKGFLLLNGRSSQHAAQQPNAPWLQMIDQLSKMIATDEQLRAQTATRMEAYREEVTTAMPELAKTLGWSRVQLSGPEELGQKRVIMAFRTLITGLGTPERSVMVTLDDCQWIDDQSMRVLSGICETDVKYLFLFAVARPNGNSASLELNDLTASTALSLDPLTNQAVKQLAESMGGQLPQRAINVVTKYAEGSPFMASAVLRGMVESKILIVKGNTWVIDDEKLSSFQAADDASEILVSRLSQLPQEARTLLSAAAVIGKDFSLDAAADLAGISMAEAQSAIKPVRHHRLVWSRPNNVVSFVHDKIREAVLSGLSKSAIESMHGQIGRYLEANSPHRYFELAYHFDAAQMHEQALPYALKAAEAARKSFSHESAETQLRIAERALEYADRETRHHIQMMMADVLILQGQYDKTDVWLDRASHTATSDTANAKVALKRGELSFKRGNKDQAVTYFEAALTQLGQPVCNSRGQLWCNLGLEVVRQVRNSMFPGRCGRNVDAPTDAEKMTLSLYSQIAHAYWYTRDKYYTLWAHLRGMNRSEQYTPNRYVAQSYSEHAPVMTLLRWERRGVEYAKRSLELRKSLDDVWGQGQSRNFLSILLYSFSRFDECVEQARQAVDTLERTGDYWEVHIARYQLAASHYRLGNLGEAVRLARINYHSAVERGDFQATGNIIDVWARAAMGDIPHDVIQTEMERDVFDPQRSCEVLLAKGVREFYQERYANAVELFQRAIYTAEDASVENTYISPCYAWLCSATRKLFETKPCRTRKTRRDSVRGLLRACKKAVAIGTRYTNELPHALRELGAAYAIAEKYKLAQTYLRRSVDEAKRQGAIVEHAMSIVHHAELCKELGWPYDEEEYKDAQGILAGTRQTGEVVNEQGSLSLLDRFDSLLASGRRIATTVVPEEIHSEVCKAAKRILRGENVFIVLEGESEGESVTVPQGQLFDVALVDEARRTRSTVVQDVENITQRGVTSVREGTFLCSPIEIGGKTVAYLYLTNQRFSGLFDDDEVRIADYLTSAAGAALEKADSFQKLQDLNQTLEARILERTMTVVQRSQELEKTASQLQMTKEKLETAKEAAEAANATKSEFLARMSHEIRTPITGILGFTELLLRGVVNNEQSRTSHLQTIHSNGTHLLNLLNDILDISKIEADKIVPECVPCSPTHLIGEVVTSLQAKAFQKNIGLQIQMDAPMPSAILSDPTRFRQIVSNLVSNAIKFTDEGGVTVQLDTQGSPASPTHLIVSVNDTGTGMTPSQLQKIFDPFTQADTSTTRKYGGTGLGLSISKRLADALGGSLTVWSELEVGTNFSFVLPLSVPDDVEMLSPGDAMIRAEGGQVKEFSRVVLPATRVLVVDDGETNRNLITLLLEDSGGVVFTATNGEDAIRQLISNQLDVDLVLMDMQMPVMDGYTATSQLRAVGFSKPIIAITANAMHGDEARCRAAGCSGYLTKPIDLNALLHVVYDASEFDETMIEDLNELPFESDVETNDTSDPSTDTLPIDENGPKKRRWIDGEPVLPNDWLRSFACEFVDRVADKLPSILDANDAGDLDEVARNLHWIKGTGGSVGLNPLSELASDGEAAIASSDVDQIYETLREMQQFLIRAQEEQASSSTPIVDDVIDGLGQSKGGVARRTQMDDRTVHH</sequence>
<dbReference type="Pfam" id="PF00072">
    <property type="entry name" value="Response_reg"/>
    <property type="match status" value="1"/>
</dbReference>
<dbReference type="InterPro" id="IPR011009">
    <property type="entry name" value="Kinase-like_dom_sf"/>
</dbReference>
<protein>
    <recommendedName>
        <fullName evidence="3">histidine kinase</fullName>
        <ecNumber evidence="3">2.7.13.3</ecNumber>
    </recommendedName>
</protein>
<keyword evidence="5" id="KW-0997">Cell inner membrane</keyword>
<dbReference type="FunFam" id="3.30.565.10:FF:000010">
    <property type="entry name" value="Sensor histidine kinase RcsC"/>
    <property type="match status" value="1"/>
</dbReference>
<dbReference type="InterPro" id="IPR004358">
    <property type="entry name" value="Sig_transdc_His_kin-like_C"/>
</dbReference>
<evidence type="ECO:0000256" key="16">
    <source>
        <dbReference type="PROSITE-ProRule" id="PRU00110"/>
    </source>
</evidence>
<dbReference type="InterPro" id="IPR000719">
    <property type="entry name" value="Prot_kinase_dom"/>
</dbReference>
<evidence type="ECO:0000256" key="7">
    <source>
        <dbReference type="ARBA" id="ARBA00022679"/>
    </source>
</evidence>
<dbReference type="SMART" id="SM00220">
    <property type="entry name" value="S_TKc"/>
    <property type="match status" value="1"/>
</dbReference>
<feature type="modified residue" description="Phosphohistidine" evidence="16">
    <location>
        <position position="1902"/>
    </location>
</feature>
<proteinExistence type="predicted"/>
<feature type="region of interest" description="Disordered" evidence="19">
    <location>
        <begin position="1958"/>
        <end position="1988"/>
    </location>
</feature>
<evidence type="ECO:0000259" key="23">
    <source>
        <dbReference type="PROSITE" id="PS50894"/>
    </source>
</evidence>
<feature type="coiled-coil region" evidence="18">
    <location>
        <begin position="1402"/>
        <end position="1432"/>
    </location>
</feature>
<dbReference type="GO" id="GO:0000155">
    <property type="term" value="F:phosphorelay sensor kinase activity"/>
    <property type="evidence" value="ECO:0007669"/>
    <property type="project" value="InterPro"/>
</dbReference>
<reference evidence="24 25" key="1">
    <citation type="submission" date="2020-08" db="EMBL/GenBank/DDBJ databases">
        <title>Genomic Encyclopedia of Type Strains, Phase III (KMG-III): the genomes of soil and plant-associated and newly described type strains.</title>
        <authorList>
            <person name="Whitman W."/>
        </authorList>
    </citation>
    <scope>NUCLEOTIDE SEQUENCE [LARGE SCALE GENOMIC DNA]</scope>
    <source>
        <strain evidence="24 25">CECT 8075</strain>
    </source>
</reference>
<evidence type="ECO:0000259" key="20">
    <source>
        <dbReference type="PROSITE" id="PS50011"/>
    </source>
</evidence>
<dbReference type="CDD" id="cd14014">
    <property type="entry name" value="STKc_PknB_like"/>
    <property type="match status" value="1"/>
</dbReference>
<dbReference type="Gene3D" id="3.30.565.10">
    <property type="entry name" value="Histidine kinase-like ATPase, C-terminal domain"/>
    <property type="match status" value="1"/>
</dbReference>
<dbReference type="PROSITE" id="PS50011">
    <property type="entry name" value="PROTEIN_KINASE_DOM"/>
    <property type="match status" value="1"/>
</dbReference>
<dbReference type="SUPFAM" id="SSF55874">
    <property type="entry name" value="ATPase domain of HSP90 chaperone/DNA topoisomerase II/histidine kinase"/>
    <property type="match status" value="1"/>
</dbReference>
<dbReference type="InterPro" id="IPR011990">
    <property type="entry name" value="TPR-like_helical_dom_sf"/>
</dbReference>
<keyword evidence="14" id="KW-0472">Membrane</keyword>
<evidence type="ECO:0000256" key="9">
    <source>
        <dbReference type="ARBA" id="ARBA00022741"/>
    </source>
</evidence>
<dbReference type="Pfam" id="PF00512">
    <property type="entry name" value="HisKA"/>
    <property type="match status" value="1"/>
</dbReference>
<dbReference type="SUPFAM" id="SSF55781">
    <property type="entry name" value="GAF domain-like"/>
    <property type="match status" value="1"/>
</dbReference>
<dbReference type="InterPro" id="IPR003661">
    <property type="entry name" value="HisK_dim/P_dom"/>
</dbReference>
<keyword evidence="10 24" id="KW-0418">Kinase</keyword>
<comment type="subcellular location">
    <subcellularLocation>
        <location evidence="2">Cell inner membrane</location>
        <topology evidence="2">Multi-pass membrane protein</topology>
    </subcellularLocation>
</comment>
<evidence type="ECO:0000259" key="22">
    <source>
        <dbReference type="PROSITE" id="PS50110"/>
    </source>
</evidence>
<dbReference type="FunFam" id="1.10.287.130:FF:000038">
    <property type="entry name" value="Sensory transduction histidine kinase"/>
    <property type="match status" value="1"/>
</dbReference>
<evidence type="ECO:0000256" key="5">
    <source>
        <dbReference type="ARBA" id="ARBA00022519"/>
    </source>
</evidence>
<dbReference type="SUPFAM" id="SSF47384">
    <property type="entry name" value="Homodimeric domain of signal transducing histidine kinase"/>
    <property type="match status" value="1"/>
</dbReference>
<dbReference type="CDD" id="cd00082">
    <property type="entry name" value="HisKA"/>
    <property type="match status" value="1"/>
</dbReference>
<dbReference type="Gene3D" id="3.30.450.40">
    <property type="match status" value="1"/>
</dbReference>
<feature type="domain" description="HPt" evidence="23">
    <location>
        <begin position="1863"/>
        <end position="1964"/>
    </location>
</feature>
<feature type="domain" description="Protein kinase" evidence="20">
    <location>
        <begin position="17"/>
        <end position="277"/>
    </location>
</feature>
<dbReference type="GO" id="GO:0005524">
    <property type="term" value="F:ATP binding"/>
    <property type="evidence" value="ECO:0007669"/>
    <property type="project" value="UniProtKB-KW"/>
</dbReference>
<dbReference type="InterPro" id="IPR001789">
    <property type="entry name" value="Sig_transdc_resp-reg_receiver"/>
</dbReference>
<dbReference type="InterPro" id="IPR041664">
    <property type="entry name" value="AAA_16"/>
</dbReference>
<keyword evidence="6 17" id="KW-0597">Phosphoprotein</keyword>
<dbReference type="CDD" id="cd16922">
    <property type="entry name" value="HATPase_EvgS-ArcB-TorS-like"/>
    <property type="match status" value="1"/>
</dbReference>
<dbReference type="InterPro" id="IPR036097">
    <property type="entry name" value="HisK_dim/P_sf"/>
</dbReference>
<dbReference type="InterPro" id="IPR011006">
    <property type="entry name" value="CheY-like_superfamily"/>
</dbReference>
<dbReference type="Proteomes" id="UP000536179">
    <property type="component" value="Unassembled WGS sequence"/>
</dbReference>